<reference evidence="2 3" key="1">
    <citation type="submission" date="2023-07" db="EMBL/GenBank/DDBJ databases">
        <title>Sorghum-associated microbial communities from plants grown in Nebraska, USA.</title>
        <authorList>
            <person name="Schachtman D."/>
        </authorList>
    </citation>
    <scope>NUCLEOTIDE SEQUENCE [LARGE SCALE GENOMIC DNA]</scope>
    <source>
        <strain evidence="2 3">BE198</strain>
    </source>
</reference>
<feature type="chain" id="PRO_5046904217" description="DUF1471 domain-containing protein" evidence="1">
    <location>
        <begin position="23"/>
        <end position="98"/>
    </location>
</feature>
<evidence type="ECO:0008006" key="4">
    <source>
        <dbReference type="Google" id="ProtNLM"/>
    </source>
</evidence>
<evidence type="ECO:0000313" key="2">
    <source>
        <dbReference type="EMBL" id="MDR7134223.1"/>
    </source>
</evidence>
<dbReference type="RefSeq" id="WP_310060109.1">
    <property type="nucleotide sequence ID" value="NZ_JAVDVY010000001.1"/>
</dbReference>
<protein>
    <recommendedName>
        <fullName evidence="4">DUF1471 domain-containing protein</fullName>
    </recommendedName>
</protein>
<dbReference type="Proteomes" id="UP001251524">
    <property type="component" value="Unassembled WGS sequence"/>
</dbReference>
<proteinExistence type="predicted"/>
<comment type="caution">
    <text evidence="2">The sequence shown here is derived from an EMBL/GenBank/DDBJ whole genome shotgun (WGS) entry which is preliminary data.</text>
</comment>
<organism evidence="2 3">
    <name type="scientific">Lysobacter niastensis</name>
    <dbReference type="NCBI Taxonomy" id="380629"/>
    <lineage>
        <taxon>Bacteria</taxon>
        <taxon>Pseudomonadati</taxon>
        <taxon>Pseudomonadota</taxon>
        <taxon>Gammaproteobacteria</taxon>
        <taxon>Lysobacterales</taxon>
        <taxon>Lysobacteraceae</taxon>
        <taxon>Lysobacter</taxon>
    </lineage>
</organism>
<evidence type="ECO:0000256" key="1">
    <source>
        <dbReference type="SAM" id="SignalP"/>
    </source>
</evidence>
<accession>A0ABU1W9I8</accession>
<feature type="signal peptide" evidence="1">
    <location>
        <begin position="1"/>
        <end position="22"/>
    </location>
</feature>
<keyword evidence="3" id="KW-1185">Reference proteome</keyword>
<evidence type="ECO:0000313" key="3">
    <source>
        <dbReference type="Proteomes" id="UP001251524"/>
    </source>
</evidence>
<keyword evidence="1" id="KW-0732">Signal</keyword>
<sequence>MRKSLATALMLTVALATGSAIAATQGQYDKKAAEAARSGQQTVSIYVDVDWGARKSGSAGELNQAHQAFNANGYQVIDVVGYTENGDLQGFFVTYVRR</sequence>
<gene>
    <name evidence="2" type="ORF">J2X06_001407</name>
</gene>
<name>A0ABU1W9I8_9GAMM</name>
<dbReference type="EMBL" id="JAVDVY010000001">
    <property type="protein sequence ID" value="MDR7134223.1"/>
    <property type="molecule type" value="Genomic_DNA"/>
</dbReference>